<gene>
    <name evidence="3" type="ORF">A3C95_02050</name>
</gene>
<comment type="similarity">
    <text evidence="1">Belongs to the elongation factor P family.</text>
</comment>
<dbReference type="PANTHER" id="PTHR30053:SF12">
    <property type="entry name" value="ELONGATION FACTOR P (EF-P) FAMILY PROTEIN"/>
    <property type="match status" value="1"/>
</dbReference>
<dbReference type="InterPro" id="IPR020599">
    <property type="entry name" value="Transl_elong_fac_P/YeiP"/>
</dbReference>
<dbReference type="STRING" id="1798499.A3C95_02050"/>
<protein>
    <recommendedName>
        <fullName evidence="2">Elongation factor P C-terminal domain-containing protein</fullName>
    </recommendedName>
</protein>
<dbReference type="GO" id="GO:0005829">
    <property type="term" value="C:cytosol"/>
    <property type="evidence" value="ECO:0007669"/>
    <property type="project" value="UniProtKB-ARBA"/>
</dbReference>
<evidence type="ECO:0000259" key="2">
    <source>
        <dbReference type="SMART" id="SM00841"/>
    </source>
</evidence>
<name>A0A1F6E2A5_9BACT</name>
<dbReference type="InterPro" id="IPR012340">
    <property type="entry name" value="NA-bd_OB-fold"/>
</dbReference>
<accession>A0A1F6E2A5</accession>
<dbReference type="InterPro" id="IPR014722">
    <property type="entry name" value="Rib_uL2_dom2"/>
</dbReference>
<dbReference type="InterPro" id="IPR015365">
    <property type="entry name" value="Elong-fact-P_C"/>
</dbReference>
<dbReference type="EMBL" id="MFLM01000021">
    <property type="protein sequence ID" value="OGG67835.1"/>
    <property type="molecule type" value="Genomic_DNA"/>
</dbReference>
<dbReference type="InterPro" id="IPR008991">
    <property type="entry name" value="Translation_prot_SH3-like_sf"/>
</dbReference>
<reference evidence="3 4" key="1">
    <citation type="journal article" date="2016" name="Nat. Commun.">
        <title>Thousands of microbial genomes shed light on interconnected biogeochemical processes in an aquifer system.</title>
        <authorList>
            <person name="Anantharaman K."/>
            <person name="Brown C.T."/>
            <person name="Hug L.A."/>
            <person name="Sharon I."/>
            <person name="Castelle C.J."/>
            <person name="Probst A.J."/>
            <person name="Thomas B.C."/>
            <person name="Singh A."/>
            <person name="Wilkins M.J."/>
            <person name="Karaoz U."/>
            <person name="Brodie E.L."/>
            <person name="Williams K.H."/>
            <person name="Hubbard S.S."/>
            <person name="Banfield J.F."/>
        </authorList>
    </citation>
    <scope>NUCLEOTIDE SEQUENCE [LARGE SCALE GENOMIC DNA]</scope>
</reference>
<dbReference type="SUPFAM" id="SSF50104">
    <property type="entry name" value="Translation proteins SH3-like domain"/>
    <property type="match status" value="1"/>
</dbReference>
<dbReference type="Pfam" id="PF08207">
    <property type="entry name" value="EFP_N"/>
    <property type="match status" value="1"/>
</dbReference>
<comment type="caution">
    <text evidence="3">The sequence shown here is derived from an EMBL/GenBank/DDBJ whole genome shotgun (WGS) entry which is preliminary data.</text>
</comment>
<dbReference type="Pfam" id="PF09285">
    <property type="entry name" value="Elong-fact-P_C"/>
    <property type="match status" value="1"/>
</dbReference>
<sequence>MAILSYNEILPKTVIDYNGEPYEVLSSHIFRMQMRKPVNQTKLRNMITGRVTEISFHQNETVQEADVDTMDALYLYTNKGASWFAEVDNAKNRFSFPEDAVHDKVQWLIQNAPVEVATYQEKPVTVKIPVKADLKVTEAPPGIKGDTAQGGNKVVVLESGAEVNAPLFINAGDVIRINTDTGEYVERVSKA</sequence>
<dbReference type="GO" id="GO:0003746">
    <property type="term" value="F:translation elongation factor activity"/>
    <property type="evidence" value="ECO:0007669"/>
    <property type="project" value="TreeGrafter"/>
</dbReference>
<dbReference type="InterPro" id="IPR013185">
    <property type="entry name" value="Transl_elong_KOW-like"/>
</dbReference>
<evidence type="ECO:0000313" key="4">
    <source>
        <dbReference type="Proteomes" id="UP000177107"/>
    </source>
</evidence>
<dbReference type="Gene3D" id="2.40.50.140">
    <property type="entry name" value="Nucleic acid-binding proteins"/>
    <property type="match status" value="2"/>
</dbReference>
<dbReference type="SUPFAM" id="SSF50249">
    <property type="entry name" value="Nucleic acid-binding proteins"/>
    <property type="match status" value="1"/>
</dbReference>
<dbReference type="CDD" id="cd05794">
    <property type="entry name" value="S1_EF-P_repeat_2"/>
    <property type="match status" value="1"/>
</dbReference>
<dbReference type="GO" id="GO:0043043">
    <property type="term" value="P:peptide biosynthetic process"/>
    <property type="evidence" value="ECO:0007669"/>
    <property type="project" value="InterPro"/>
</dbReference>
<dbReference type="Gene3D" id="2.30.30.30">
    <property type="match status" value="1"/>
</dbReference>
<evidence type="ECO:0000313" key="3">
    <source>
        <dbReference type="EMBL" id="OGG67835.1"/>
    </source>
</evidence>
<dbReference type="AlphaFoldDB" id="A0A1F6E2A5"/>
<organism evidence="3 4">
    <name type="scientific">Candidatus Kaiserbacteria bacterium RIFCSPHIGHO2_02_FULL_56_30</name>
    <dbReference type="NCBI Taxonomy" id="1798499"/>
    <lineage>
        <taxon>Bacteria</taxon>
        <taxon>Candidatus Kaiseribacteriota</taxon>
    </lineage>
</organism>
<dbReference type="FunFam" id="2.40.50.140:FF:000004">
    <property type="entry name" value="Elongation factor P"/>
    <property type="match status" value="1"/>
</dbReference>
<dbReference type="Proteomes" id="UP000177107">
    <property type="component" value="Unassembled WGS sequence"/>
</dbReference>
<feature type="domain" description="Elongation factor P C-terminal" evidence="2">
    <location>
        <begin position="132"/>
        <end position="187"/>
    </location>
</feature>
<proteinExistence type="inferred from homology"/>
<dbReference type="NCBIfam" id="NF001810">
    <property type="entry name" value="PRK00529.1"/>
    <property type="match status" value="1"/>
</dbReference>
<dbReference type="PANTHER" id="PTHR30053">
    <property type="entry name" value="ELONGATION FACTOR P"/>
    <property type="match status" value="1"/>
</dbReference>
<dbReference type="PIRSF" id="PIRSF005901">
    <property type="entry name" value="EF-P"/>
    <property type="match status" value="1"/>
</dbReference>
<dbReference type="SMART" id="SM00841">
    <property type="entry name" value="Elong-fact-P_C"/>
    <property type="match status" value="1"/>
</dbReference>
<evidence type="ECO:0000256" key="1">
    <source>
        <dbReference type="ARBA" id="ARBA00009479"/>
    </source>
</evidence>